<dbReference type="OrthoDB" id="3806873at2"/>
<dbReference type="Proteomes" id="UP000221980">
    <property type="component" value="Unassembled WGS sequence"/>
</dbReference>
<protein>
    <recommendedName>
        <fullName evidence="1">Aminoglycoside phosphotransferase domain-containing protein</fullName>
    </recommendedName>
</protein>
<organism evidence="2 3">
    <name type="scientific">Xenorhabdus miraniensis</name>
    <dbReference type="NCBI Taxonomy" id="351674"/>
    <lineage>
        <taxon>Bacteria</taxon>
        <taxon>Pseudomonadati</taxon>
        <taxon>Pseudomonadota</taxon>
        <taxon>Gammaproteobacteria</taxon>
        <taxon>Enterobacterales</taxon>
        <taxon>Morganellaceae</taxon>
        <taxon>Xenorhabdus</taxon>
    </lineage>
</organism>
<dbReference type="Pfam" id="PF01636">
    <property type="entry name" value="APH"/>
    <property type="match status" value="1"/>
</dbReference>
<keyword evidence="3" id="KW-1185">Reference proteome</keyword>
<dbReference type="InterPro" id="IPR011009">
    <property type="entry name" value="Kinase-like_dom_sf"/>
</dbReference>
<dbReference type="Gene3D" id="3.90.1200.10">
    <property type="match status" value="1"/>
</dbReference>
<name>A0A2D0JJX0_9GAMM</name>
<dbReference type="InterPro" id="IPR002575">
    <property type="entry name" value="Aminoglycoside_PTrfase"/>
</dbReference>
<comment type="caution">
    <text evidence="2">The sequence shown here is derived from an EMBL/GenBank/DDBJ whole genome shotgun (WGS) entry which is preliminary data.</text>
</comment>
<dbReference type="RefSeq" id="WP_099116008.1">
    <property type="nucleotide sequence ID" value="NZ_CAWNQI010000079.1"/>
</dbReference>
<evidence type="ECO:0000259" key="1">
    <source>
        <dbReference type="Pfam" id="PF01636"/>
    </source>
</evidence>
<evidence type="ECO:0000313" key="2">
    <source>
        <dbReference type="EMBL" id="PHM45583.1"/>
    </source>
</evidence>
<dbReference type="AlphaFoldDB" id="A0A2D0JJX0"/>
<dbReference type="EMBL" id="NITZ01000045">
    <property type="protein sequence ID" value="PHM45583.1"/>
    <property type="molecule type" value="Genomic_DNA"/>
</dbReference>
<evidence type="ECO:0000313" key="3">
    <source>
        <dbReference type="Proteomes" id="UP000221980"/>
    </source>
</evidence>
<proteinExistence type="predicted"/>
<sequence length="293" mass="33713">MCQSEIRTNSGNKNFKIAVKTGFHHKKVFGGHVENESIERLILFDKYLTRSGYFKRKYSPILEYSTTGNRFVTRKYVDGDHYNFSTNHLEECLGLFDELLKVDVMSPHSSAVNVCNVGDYISELSIVEHPKLSNLVARELIENLLNYLQDKSCELSSLLSINPHIIHGDIQSQNLVFSEGKLVSVIDWDEVKAGSFPYDIGKSYWQLCKVGRGNFELSTVLSNEYIRHFLKRFTAEQLKLIFLVGATYFIPSVQQVAKVKENDNLLHWYIGWVAHFWGAFRSNMNLTSRLLNK</sequence>
<accession>A0A2D0JJX0</accession>
<dbReference type="SUPFAM" id="SSF56112">
    <property type="entry name" value="Protein kinase-like (PK-like)"/>
    <property type="match status" value="1"/>
</dbReference>
<reference evidence="2 3" key="1">
    <citation type="journal article" date="2017" name="Nat. Microbiol.">
        <title>Natural product diversity associated with the nematode symbionts Photorhabdus and Xenorhabdus.</title>
        <authorList>
            <person name="Tobias N.J."/>
            <person name="Wolff H."/>
            <person name="Djahanschiri B."/>
            <person name="Grundmann F."/>
            <person name="Kronenwerth M."/>
            <person name="Shi Y.M."/>
            <person name="Simonyi S."/>
            <person name="Grun P."/>
            <person name="Shapiro-Ilan D."/>
            <person name="Pidot S.J."/>
            <person name="Stinear T.P."/>
            <person name="Ebersberger I."/>
            <person name="Bode H.B."/>
        </authorList>
    </citation>
    <scope>NUCLEOTIDE SEQUENCE [LARGE SCALE GENOMIC DNA]</scope>
    <source>
        <strain evidence="2 3">DSM 17902</strain>
    </source>
</reference>
<gene>
    <name evidence="2" type="ORF">Xmir_04262</name>
</gene>
<feature type="domain" description="Aminoglycoside phosphotransferase" evidence="1">
    <location>
        <begin position="150"/>
        <end position="215"/>
    </location>
</feature>